<gene>
    <name evidence="1" type="ORF">EYF80_018867</name>
</gene>
<proteinExistence type="predicted"/>
<accession>A0A4Z2I0X2</accession>
<name>A0A4Z2I0X2_9TELE</name>
<protein>
    <submittedName>
        <fullName evidence="1">Uncharacterized protein</fullName>
    </submittedName>
</protein>
<organism evidence="1 2">
    <name type="scientific">Liparis tanakae</name>
    <name type="common">Tanaka's snailfish</name>
    <dbReference type="NCBI Taxonomy" id="230148"/>
    <lineage>
        <taxon>Eukaryota</taxon>
        <taxon>Metazoa</taxon>
        <taxon>Chordata</taxon>
        <taxon>Craniata</taxon>
        <taxon>Vertebrata</taxon>
        <taxon>Euteleostomi</taxon>
        <taxon>Actinopterygii</taxon>
        <taxon>Neopterygii</taxon>
        <taxon>Teleostei</taxon>
        <taxon>Neoteleostei</taxon>
        <taxon>Acanthomorphata</taxon>
        <taxon>Eupercaria</taxon>
        <taxon>Perciformes</taxon>
        <taxon>Cottioidei</taxon>
        <taxon>Cottales</taxon>
        <taxon>Liparidae</taxon>
        <taxon>Liparis</taxon>
    </lineage>
</organism>
<evidence type="ECO:0000313" key="1">
    <source>
        <dbReference type="EMBL" id="TNN70882.1"/>
    </source>
</evidence>
<sequence length="411" mass="45168">MRTRSASGCVCGSSGRIEMLQPSWARTVQKGLTATAHRFRGWFTSPWLGDFVGAEMEKNFGRPRGHGGVVGVLGPTVRDQQRRSPTHRGRAAELQNISQPPVRRVVSTSRCGSSSLAAARGTSCTQSTPVRSVFTRLWVRCDYMTRTSATLKCSYSAYSITPSKSSSSTRSTMSLSRVSRWIMVLPSQNSPPSSSPKPDRYSAQVRLKATLPSCLRCRIVHPPASSSMSQRTWKLLLRRSGVTSSRVLEVEDSAAGASGPEVEGVVDLRPGLMEGEFHPAQIWAQDQAFVQAEVKHALGRFVLSVQLLQILHNLLKLSELLWQIERQWRQAEHEWGHALILPRSARPIGSQSCCTRSKSMIPQEFSRSSSVLVVPRSVYLSGAVLRLVHQAERLSTGEAAALPPSASARRP</sequence>
<comment type="caution">
    <text evidence="1">The sequence shown here is derived from an EMBL/GenBank/DDBJ whole genome shotgun (WGS) entry which is preliminary data.</text>
</comment>
<dbReference type="AlphaFoldDB" id="A0A4Z2I0X2"/>
<evidence type="ECO:0000313" key="2">
    <source>
        <dbReference type="Proteomes" id="UP000314294"/>
    </source>
</evidence>
<reference evidence="1 2" key="1">
    <citation type="submission" date="2019-03" db="EMBL/GenBank/DDBJ databases">
        <title>First draft genome of Liparis tanakae, snailfish: a comprehensive survey of snailfish specific genes.</title>
        <authorList>
            <person name="Kim W."/>
            <person name="Song I."/>
            <person name="Jeong J.-H."/>
            <person name="Kim D."/>
            <person name="Kim S."/>
            <person name="Ryu S."/>
            <person name="Song J.Y."/>
            <person name="Lee S.K."/>
        </authorList>
    </citation>
    <scope>NUCLEOTIDE SEQUENCE [LARGE SCALE GENOMIC DNA]</scope>
    <source>
        <tissue evidence="1">Muscle</tissue>
    </source>
</reference>
<dbReference type="EMBL" id="SRLO01000157">
    <property type="protein sequence ID" value="TNN70882.1"/>
    <property type="molecule type" value="Genomic_DNA"/>
</dbReference>
<dbReference type="Proteomes" id="UP000314294">
    <property type="component" value="Unassembled WGS sequence"/>
</dbReference>
<keyword evidence="2" id="KW-1185">Reference proteome</keyword>